<gene>
    <name evidence="15" type="ORF">CXB51_024091</name>
</gene>
<reference evidence="15 16" key="1">
    <citation type="journal article" date="2021" name="bioRxiv">
        <title>The Gossypium anomalum genome as a resource for cotton improvement and evolutionary analysis of hybrid incompatibility.</title>
        <authorList>
            <person name="Grover C.E."/>
            <person name="Yuan D."/>
            <person name="Arick M.A."/>
            <person name="Miller E.R."/>
            <person name="Hu G."/>
            <person name="Peterson D.G."/>
            <person name="Wendel J.F."/>
            <person name="Udall J.A."/>
        </authorList>
    </citation>
    <scope>NUCLEOTIDE SEQUENCE [LARGE SCALE GENOMIC DNA]</scope>
    <source>
        <strain evidence="15">JFW-Udall</strain>
        <tissue evidence="15">Leaf</tissue>
    </source>
</reference>
<dbReference type="PROSITE" id="PS00632">
    <property type="entry name" value="RIBOSOMAL_S4"/>
    <property type="match status" value="1"/>
</dbReference>
<feature type="domain" description="RNA-binding S4" evidence="13">
    <location>
        <begin position="927"/>
        <end position="998"/>
    </location>
</feature>
<keyword evidence="4 10" id="KW-0699">rRNA-binding</keyword>
<evidence type="ECO:0000313" key="15">
    <source>
        <dbReference type="EMBL" id="KAG8482693.1"/>
    </source>
</evidence>
<comment type="caution">
    <text evidence="15">The sequence shown here is derived from an EMBL/GenBank/DDBJ whole genome shotgun (WGS) entry which is preliminary data.</text>
</comment>
<evidence type="ECO:0000256" key="9">
    <source>
        <dbReference type="ARBA" id="ARBA00064713"/>
    </source>
</evidence>
<dbReference type="FunFam" id="3.10.290.10:FF:000021">
    <property type="entry name" value="40S ribosomal protein S9"/>
    <property type="match status" value="1"/>
</dbReference>
<dbReference type="Pfam" id="PF08167">
    <property type="entry name" value="RIX1"/>
    <property type="match status" value="1"/>
</dbReference>
<dbReference type="GO" id="GO:0019843">
    <property type="term" value="F:rRNA binding"/>
    <property type="evidence" value="ECO:0007669"/>
    <property type="project" value="UniProtKB-KW"/>
</dbReference>
<dbReference type="Gene3D" id="3.10.290.10">
    <property type="entry name" value="RNA-binding S4 domain"/>
    <property type="match status" value="1"/>
</dbReference>
<evidence type="ECO:0000256" key="3">
    <source>
        <dbReference type="ARBA" id="ARBA00010511"/>
    </source>
</evidence>
<dbReference type="Pfam" id="PF00163">
    <property type="entry name" value="Ribosomal_S4"/>
    <property type="match status" value="1"/>
</dbReference>
<dbReference type="InterPro" id="IPR018079">
    <property type="entry name" value="Ribosomal_uS4_CS"/>
</dbReference>
<evidence type="ECO:0000259" key="14">
    <source>
        <dbReference type="SMART" id="SM01390"/>
    </source>
</evidence>
<keyword evidence="5 10" id="KW-0694">RNA-binding</keyword>
<evidence type="ECO:0000256" key="10">
    <source>
        <dbReference type="PROSITE-ProRule" id="PRU00182"/>
    </source>
</evidence>
<evidence type="ECO:0000256" key="8">
    <source>
        <dbReference type="ARBA" id="ARBA00023274"/>
    </source>
</evidence>
<feature type="domain" description="Small ribosomal subunit protein uS4 N-terminal" evidence="14">
    <location>
        <begin position="826"/>
        <end position="926"/>
    </location>
</feature>
<dbReference type="GO" id="GO:0006412">
    <property type="term" value="P:translation"/>
    <property type="evidence" value="ECO:0007669"/>
    <property type="project" value="InterPro"/>
</dbReference>
<dbReference type="PANTHER" id="PTHR34105:SF1">
    <property type="entry name" value="PROLINE-, GLUTAMIC ACID- AND LEUCINE-RICH PROTEIN 1"/>
    <property type="match status" value="1"/>
</dbReference>
<sequence>MEYQDVYDVKLKPRILEYLMNDQIPNENDHSPQQCDLQRVVNAINNLGLLSESLPEGTKNSKIAEDWAIAVDSWVHRVLSLVSSPRVITKMLDRHMFTRSNLSRMQLRSVTSIVPGLVRQAPSKYPGMSSFSSPASDYISVKVATFASLSDLLKRLGKYSEIKKDVTVQAGKLIQPVLDLLLDSEFSEVLMEGALAVLCTIIDSFPASFLPHYEKAEAIIVSKIIAGQCSSSMMKSYAYFLASLPKSRGDKDSWVVMMQDLLTSIDIHLNDVFQCLEQASERAANPEAIKSKQLLTCIIPTLMLCCSTMLTNSYPVQVTVPVQQLLTNVKRVLMVNDSFSQASLKSMAIMQEGFVCTELPVLQSYALDLLSAIIKGTSSQLLPHAGYIIRLLKDCFHKCALPMLRTKLYFIIRTLLLSMGIGAALQIAEELTSYAFIDLDAYWYLNRQQVSNQDFKSTIVEAPLLQPADKKRKHTATGSLQENEDMDYLGLQLSNKHLTSPISLKIAVLKALQTLLTMGSVLRPDLRSSVNDLLMNVAVNAYDGKWRNDEENEVMSTYTDFLLAALHAVLASLLSQPSVNQNHLVKGLELFRKGKQGARTKIADFCGIALLATEMLMNPIKVSICDIPSTSHGSVNEEAQHEMLQDLYLVPNEKQMTPKSFSSGMTNQNQDDTLFNYLLDSYNESEATEEHSKIDSHKAVGDYQVDHMLKFPGQEDQQQDPFLVEIERNSNEIMHDKPFQGPLSVAEAKPFIGIEKSPEMEFSNVGLDTIGCDFLEIAATPVLEQAERSCSDHSFSLHHFPQFLSLSLSRLREEADAAMVHVSFYRNYGKTFKKPRRPYEKERLDAELRLVGEYGLRCKRELWRVQYALSRIRNAARDLLTLDEKNPRRIFEGEALLRRMNRYGLLDESQNKLDYVLALTVENFLERRLQTLVFKTGMAKSIHHARVLIRQRHIRVGRQVVNIPSFMVRVDSQKHIDFSLTSPFGGGRPGRVKRRNQRAAAKKAAGGDGDEEEDE</sequence>
<keyword evidence="16" id="KW-1185">Reference proteome</keyword>
<proteinExistence type="inferred from homology"/>
<dbReference type="NCBIfam" id="NF003139">
    <property type="entry name" value="PRK04051.1"/>
    <property type="match status" value="1"/>
</dbReference>
<evidence type="ECO:0000256" key="1">
    <source>
        <dbReference type="ARBA" id="ARBA00004123"/>
    </source>
</evidence>
<dbReference type="PANTHER" id="PTHR34105">
    <property type="entry name" value="PROLINE-, GLUTAMIC ACID- AND LEUCINE-RICH PROTEIN 1"/>
    <property type="match status" value="1"/>
</dbReference>
<feature type="compositionally biased region" description="Basic residues" evidence="12">
    <location>
        <begin position="990"/>
        <end position="1001"/>
    </location>
</feature>
<evidence type="ECO:0000256" key="6">
    <source>
        <dbReference type="ARBA" id="ARBA00022980"/>
    </source>
</evidence>
<dbReference type="Pfam" id="PF01479">
    <property type="entry name" value="S4"/>
    <property type="match status" value="1"/>
</dbReference>
<evidence type="ECO:0008006" key="17">
    <source>
        <dbReference type="Google" id="ProtNLM"/>
    </source>
</evidence>
<comment type="subunit">
    <text evidence="9">Binds to the translation initiation factors TIF3E1.</text>
</comment>
<dbReference type="GO" id="GO:0015935">
    <property type="term" value="C:small ribosomal subunit"/>
    <property type="evidence" value="ECO:0007669"/>
    <property type="project" value="InterPro"/>
</dbReference>
<dbReference type="PROSITE" id="PS50889">
    <property type="entry name" value="S4"/>
    <property type="match status" value="1"/>
</dbReference>
<dbReference type="InterPro" id="IPR005710">
    <property type="entry name" value="Ribosomal_uS4_euk/arc"/>
</dbReference>
<evidence type="ECO:0000313" key="16">
    <source>
        <dbReference type="Proteomes" id="UP000701853"/>
    </source>
</evidence>
<dbReference type="SUPFAM" id="SSF55174">
    <property type="entry name" value="Alpha-L RNA-binding motif"/>
    <property type="match status" value="1"/>
</dbReference>
<evidence type="ECO:0000256" key="4">
    <source>
        <dbReference type="ARBA" id="ARBA00022730"/>
    </source>
</evidence>
<evidence type="ECO:0000259" key="13">
    <source>
        <dbReference type="SMART" id="SM00363"/>
    </source>
</evidence>
<comment type="subcellular location">
    <subcellularLocation>
        <location evidence="1">Nucleus</location>
    </subcellularLocation>
</comment>
<organism evidence="15 16">
    <name type="scientific">Gossypium anomalum</name>
    <dbReference type="NCBI Taxonomy" id="47600"/>
    <lineage>
        <taxon>Eukaryota</taxon>
        <taxon>Viridiplantae</taxon>
        <taxon>Streptophyta</taxon>
        <taxon>Embryophyta</taxon>
        <taxon>Tracheophyta</taxon>
        <taxon>Spermatophyta</taxon>
        <taxon>Magnoliopsida</taxon>
        <taxon>eudicotyledons</taxon>
        <taxon>Gunneridae</taxon>
        <taxon>Pentapetalae</taxon>
        <taxon>rosids</taxon>
        <taxon>malvids</taxon>
        <taxon>Malvales</taxon>
        <taxon>Malvaceae</taxon>
        <taxon>Malvoideae</taxon>
        <taxon>Gossypium</taxon>
    </lineage>
</organism>
<name>A0A8J6CWM0_9ROSI</name>
<evidence type="ECO:0000256" key="7">
    <source>
        <dbReference type="ARBA" id="ARBA00023242"/>
    </source>
</evidence>
<dbReference type="InterPro" id="IPR001912">
    <property type="entry name" value="Ribosomal_uS4_N"/>
</dbReference>
<dbReference type="SMART" id="SM01390">
    <property type="entry name" value="Ribosomal_S4"/>
    <property type="match status" value="1"/>
</dbReference>
<dbReference type="InterPro" id="IPR012583">
    <property type="entry name" value="RIX1_N"/>
</dbReference>
<dbReference type="AlphaFoldDB" id="A0A8J6CWM0"/>
<feature type="region of interest" description="Disordered" evidence="12">
    <location>
        <begin position="981"/>
        <end position="1015"/>
    </location>
</feature>
<dbReference type="GO" id="GO:0005634">
    <property type="term" value="C:nucleus"/>
    <property type="evidence" value="ECO:0007669"/>
    <property type="project" value="UniProtKB-SubCell"/>
</dbReference>
<dbReference type="SMART" id="SM00363">
    <property type="entry name" value="S4"/>
    <property type="match status" value="1"/>
</dbReference>
<dbReference type="GO" id="GO:0006364">
    <property type="term" value="P:rRNA processing"/>
    <property type="evidence" value="ECO:0007669"/>
    <property type="project" value="TreeGrafter"/>
</dbReference>
<evidence type="ECO:0000256" key="12">
    <source>
        <dbReference type="SAM" id="MobiDB-lite"/>
    </source>
</evidence>
<evidence type="ECO:0000256" key="2">
    <source>
        <dbReference type="ARBA" id="ARBA00007465"/>
    </source>
</evidence>
<dbReference type="Proteomes" id="UP000701853">
    <property type="component" value="Chromosome 9"/>
</dbReference>
<dbReference type="GO" id="GO:0003735">
    <property type="term" value="F:structural constituent of ribosome"/>
    <property type="evidence" value="ECO:0007669"/>
    <property type="project" value="InterPro"/>
</dbReference>
<evidence type="ECO:0000256" key="5">
    <source>
        <dbReference type="ARBA" id="ARBA00022884"/>
    </source>
</evidence>
<dbReference type="InterPro" id="IPR016024">
    <property type="entry name" value="ARM-type_fold"/>
</dbReference>
<dbReference type="SUPFAM" id="SSF48371">
    <property type="entry name" value="ARM repeat"/>
    <property type="match status" value="1"/>
</dbReference>
<dbReference type="InterPro" id="IPR002942">
    <property type="entry name" value="S4_RNA-bd"/>
</dbReference>
<protein>
    <recommendedName>
        <fullName evidence="17">Ribosomal protein S4</fullName>
    </recommendedName>
</protein>
<dbReference type="EMBL" id="JAHUZN010000009">
    <property type="protein sequence ID" value="KAG8482693.1"/>
    <property type="molecule type" value="Genomic_DNA"/>
</dbReference>
<keyword evidence="8 11" id="KW-0687">Ribonucleoprotein</keyword>
<comment type="similarity">
    <text evidence="3">Belongs to the RIX1/PELP1 family.</text>
</comment>
<comment type="similarity">
    <text evidence="2 11">Belongs to the universal ribosomal protein uS4 family.</text>
</comment>
<keyword evidence="7" id="KW-0539">Nucleus</keyword>
<dbReference type="CDD" id="cd00165">
    <property type="entry name" value="S4"/>
    <property type="match status" value="1"/>
</dbReference>
<accession>A0A8J6CWM0</accession>
<keyword evidence="6 11" id="KW-0689">Ribosomal protein</keyword>
<dbReference type="NCBIfam" id="TIGR01018">
    <property type="entry name" value="uS4_arch"/>
    <property type="match status" value="1"/>
</dbReference>
<dbReference type="InterPro" id="IPR036986">
    <property type="entry name" value="S4_RNA-bd_sf"/>
</dbReference>
<dbReference type="OrthoDB" id="967981at2759"/>
<evidence type="ECO:0000256" key="11">
    <source>
        <dbReference type="RuleBase" id="RU003699"/>
    </source>
</evidence>